<proteinExistence type="predicted"/>
<accession>A0ABR0MT95</accession>
<evidence type="ECO:0000313" key="1">
    <source>
        <dbReference type="EMBL" id="KAK5777175.1"/>
    </source>
</evidence>
<reference evidence="1 2" key="1">
    <citation type="submission" date="2023-03" db="EMBL/GenBank/DDBJ databases">
        <title>WGS of Gossypium arboreum.</title>
        <authorList>
            <person name="Yu D."/>
        </authorList>
    </citation>
    <scope>NUCLEOTIDE SEQUENCE [LARGE SCALE GENOMIC DNA]</scope>
    <source>
        <tissue evidence="1">Leaf</tissue>
    </source>
</reference>
<sequence>MTINFLRREPRPRRSGTGCAGAWRETVLARVWLLEGTEAVHGAWLVAAHGKEP</sequence>
<dbReference type="Proteomes" id="UP001358586">
    <property type="component" value="Chromosome 12"/>
</dbReference>
<comment type="caution">
    <text evidence="1">The sequence shown here is derived from an EMBL/GenBank/DDBJ whole genome shotgun (WGS) entry which is preliminary data.</text>
</comment>
<evidence type="ECO:0000313" key="2">
    <source>
        <dbReference type="Proteomes" id="UP001358586"/>
    </source>
</evidence>
<dbReference type="EMBL" id="JARKNE010000012">
    <property type="protein sequence ID" value="KAK5777175.1"/>
    <property type="molecule type" value="Genomic_DNA"/>
</dbReference>
<name>A0ABR0MT95_GOSAR</name>
<organism evidence="1 2">
    <name type="scientific">Gossypium arboreum</name>
    <name type="common">Tree cotton</name>
    <name type="synonym">Gossypium nanking</name>
    <dbReference type="NCBI Taxonomy" id="29729"/>
    <lineage>
        <taxon>Eukaryota</taxon>
        <taxon>Viridiplantae</taxon>
        <taxon>Streptophyta</taxon>
        <taxon>Embryophyta</taxon>
        <taxon>Tracheophyta</taxon>
        <taxon>Spermatophyta</taxon>
        <taxon>Magnoliopsida</taxon>
        <taxon>eudicotyledons</taxon>
        <taxon>Gunneridae</taxon>
        <taxon>Pentapetalae</taxon>
        <taxon>rosids</taxon>
        <taxon>malvids</taxon>
        <taxon>Malvales</taxon>
        <taxon>Malvaceae</taxon>
        <taxon>Malvoideae</taxon>
        <taxon>Gossypium</taxon>
    </lineage>
</organism>
<protein>
    <submittedName>
        <fullName evidence="1">Uncharacterized protein</fullName>
    </submittedName>
</protein>
<gene>
    <name evidence="1" type="ORF">PVK06_045142</name>
</gene>
<keyword evidence="2" id="KW-1185">Reference proteome</keyword>